<dbReference type="Proteomes" id="UP000315496">
    <property type="component" value="Chromosome 4"/>
</dbReference>
<proteinExistence type="predicted"/>
<protein>
    <recommendedName>
        <fullName evidence="3">RRM domain-containing protein</fullName>
    </recommendedName>
</protein>
<feature type="domain" description="RRM" evidence="3">
    <location>
        <begin position="1"/>
        <end position="46"/>
    </location>
</feature>
<gene>
    <name evidence="4" type="ORF">GMRT_fx023</name>
</gene>
<dbReference type="CDD" id="cd00590">
    <property type="entry name" value="RRM_SF"/>
    <property type="match status" value="1"/>
</dbReference>
<dbReference type="InterPro" id="IPR035979">
    <property type="entry name" value="RBD_domain_sf"/>
</dbReference>
<evidence type="ECO:0000313" key="5">
    <source>
        <dbReference type="Proteomes" id="UP000315496"/>
    </source>
</evidence>
<accession>A0A4Z1T3C8</accession>
<dbReference type="AlphaFoldDB" id="A0A4Z1T3C8"/>
<dbReference type="GO" id="GO:0003723">
    <property type="term" value="F:RNA binding"/>
    <property type="evidence" value="ECO:0007669"/>
    <property type="project" value="UniProtKB-UniRule"/>
</dbReference>
<evidence type="ECO:0000256" key="2">
    <source>
        <dbReference type="SAM" id="MobiDB-lite"/>
    </source>
</evidence>
<reference evidence="4 5" key="1">
    <citation type="submission" date="2019-05" db="EMBL/GenBank/DDBJ databases">
        <title>The compact genome of Giardia muris reveals important steps in the evolution of intestinal protozoan parasites.</title>
        <authorList>
            <person name="Xu F."/>
            <person name="Jimenez-Gonzalez A."/>
            <person name="Einarsson E."/>
            <person name="Astvaldsson A."/>
            <person name="Peirasmaki D."/>
            <person name="Eckmann L."/>
            <person name="Andersson J.O."/>
            <person name="Svard S.G."/>
            <person name="Jerlstrom-Hultqvist J."/>
        </authorList>
    </citation>
    <scope>NUCLEOTIDE SEQUENCE [LARGE SCALE GENOMIC DNA]</scope>
    <source>
        <strain evidence="4 5">Roberts-Thomson</strain>
    </source>
</reference>
<evidence type="ECO:0000256" key="1">
    <source>
        <dbReference type="PROSITE-ProRule" id="PRU00176"/>
    </source>
</evidence>
<dbReference type="SUPFAM" id="SSF54928">
    <property type="entry name" value="RNA-binding domain, RBD"/>
    <property type="match status" value="1"/>
</dbReference>
<dbReference type="EMBL" id="VDLU01000004">
    <property type="protein sequence ID" value="TNJ27059.1"/>
    <property type="molecule type" value="Genomic_DNA"/>
</dbReference>
<feature type="region of interest" description="Disordered" evidence="2">
    <location>
        <begin position="60"/>
        <end position="93"/>
    </location>
</feature>
<keyword evidence="5" id="KW-1185">Reference proteome</keyword>
<dbReference type="Gene3D" id="3.30.70.330">
    <property type="match status" value="1"/>
</dbReference>
<evidence type="ECO:0000313" key="4">
    <source>
        <dbReference type="EMBL" id="TNJ27059.1"/>
    </source>
</evidence>
<dbReference type="Pfam" id="PF00076">
    <property type="entry name" value="RRM_1"/>
    <property type="match status" value="1"/>
</dbReference>
<feature type="compositionally biased region" description="Pro residues" evidence="2">
    <location>
        <begin position="75"/>
        <end position="87"/>
    </location>
</feature>
<sequence length="108" mass="12186">MLDGRGAFSGSAFIKYYDEDAAKRAARTLNGLRVGSRLIRADLSRRQHAYTDAVKAALEKPFRLKPEEEREPGPKHGPPPEVPPQPSRTPLDALYPHLRLRLLRLKSM</sequence>
<dbReference type="PROSITE" id="PS50102">
    <property type="entry name" value="RRM"/>
    <property type="match status" value="1"/>
</dbReference>
<comment type="caution">
    <text evidence="4">The sequence shown here is derived from an EMBL/GenBank/DDBJ whole genome shotgun (WGS) entry which is preliminary data.</text>
</comment>
<feature type="compositionally biased region" description="Basic and acidic residues" evidence="2">
    <location>
        <begin position="60"/>
        <end position="74"/>
    </location>
</feature>
<name>A0A4Z1T3C8_GIAMU</name>
<dbReference type="VEuPathDB" id="GiardiaDB:GMRT_fx023"/>
<keyword evidence="1" id="KW-0694">RNA-binding</keyword>
<dbReference type="InterPro" id="IPR000504">
    <property type="entry name" value="RRM_dom"/>
</dbReference>
<organism evidence="4 5">
    <name type="scientific">Giardia muris</name>
    <dbReference type="NCBI Taxonomy" id="5742"/>
    <lineage>
        <taxon>Eukaryota</taxon>
        <taxon>Metamonada</taxon>
        <taxon>Diplomonadida</taxon>
        <taxon>Hexamitidae</taxon>
        <taxon>Giardiinae</taxon>
        <taxon>Giardia</taxon>
    </lineage>
</organism>
<dbReference type="InterPro" id="IPR012677">
    <property type="entry name" value="Nucleotide-bd_a/b_plait_sf"/>
</dbReference>
<evidence type="ECO:0000259" key="3">
    <source>
        <dbReference type="PROSITE" id="PS50102"/>
    </source>
</evidence>